<dbReference type="AlphaFoldDB" id="A0A2K0T8K4"/>
<gene>
    <name evidence="1" type="ORF">TGAMA5MH_06263</name>
</gene>
<proteinExistence type="predicted"/>
<organism evidence="1 2">
    <name type="scientific">Trichoderma gamsii</name>
    <dbReference type="NCBI Taxonomy" id="398673"/>
    <lineage>
        <taxon>Eukaryota</taxon>
        <taxon>Fungi</taxon>
        <taxon>Dikarya</taxon>
        <taxon>Ascomycota</taxon>
        <taxon>Pezizomycotina</taxon>
        <taxon>Sordariomycetes</taxon>
        <taxon>Hypocreomycetidae</taxon>
        <taxon>Hypocreales</taxon>
        <taxon>Hypocreaceae</taxon>
        <taxon>Trichoderma</taxon>
    </lineage>
</organism>
<protein>
    <submittedName>
        <fullName evidence="1">Uncharacterized protein</fullName>
    </submittedName>
</protein>
<reference evidence="1 2" key="1">
    <citation type="submission" date="2017-02" db="EMBL/GenBank/DDBJ databases">
        <title>Genomes of Trichoderma spp. with biocontrol activity.</title>
        <authorList>
            <person name="Gardiner D."/>
            <person name="Kazan K."/>
            <person name="Vos C."/>
            <person name="Harvey P."/>
        </authorList>
    </citation>
    <scope>NUCLEOTIDE SEQUENCE [LARGE SCALE GENOMIC DNA]</scope>
    <source>
        <strain evidence="1 2">A5MH</strain>
    </source>
</reference>
<dbReference type="EMBL" id="MTYH01000053">
    <property type="protein sequence ID" value="PNP41868.1"/>
    <property type="molecule type" value="Genomic_DNA"/>
</dbReference>
<sequence length="242" mass="27667">MSSNSPDLLQSVIDAHGGQEYWESVLFLAVEFEFSGPALANKGHPGPHDVKIIVDTKTQKVTIEKFGPYYGSWSPDRTEVGKIGSPDPLDVRENPRAAFDSHTYDSKWDAHNLIYFIGYAFWNYFNFPFHLQASDIQIREIDGSTPENGEKWRTLEVVHPDGYPTHTTVQKFDFDAEYRLRRMHYSVDVMKSGLPVWHTCYNHAVSGKFVYPTLRVVNVTVPGKSFFSPFVLNKITVEPIYL</sequence>
<accession>A0A2K0T8K4</accession>
<evidence type="ECO:0000313" key="1">
    <source>
        <dbReference type="EMBL" id="PNP41868.1"/>
    </source>
</evidence>
<name>A0A2K0T8K4_9HYPO</name>
<dbReference type="OrthoDB" id="4874998at2759"/>
<evidence type="ECO:0000313" key="2">
    <source>
        <dbReference type="Proteomes" id="UP000236546"/>
    </source>
</evidence>
<dbReference type="Proteomes" id="UP000236546">
    <property type="component" value="Unassembled WGS sequence"/>
</dbReference>
<comment type="caution">
    <text evidence="1">The sequence shown here is derived from an EMBL/GenBank/DDBJ whole genome shotgun (WGS) entry which is preliminary data.</text>
</comment>